<accession>A0A843TJK8</accession>
<dbReference type="EMBL" id="NMUH01000136">
    <property type="protein sequence ID" value="MQL72602.1"/>
    <property type="molecule type" value="Genomic_DNA"/>
</dbReference>
<evidence type="ECO:0000313" key="1">
    <source>
        <dbReference type="EMBL" id="MQL72602.1"/>
    </source>
</evidence>
<keyword evidence="2" id="KW-1185">Reference proteome</keyword>
<dbReference type="Proteomes" id="UP000652761">
    <property type="component" value="Unassembled WGS sequence"/>
</dbReference>
<name>A0A843TJK8_COLES</name>
<sequence>MEYQELAEFTLSYGGDAATVKEIGVRSEHCSKHNWQILLDGPKTTILFWAHYGPAQFGRQTWSRHQVPRRSKDGFEDLCSILADRYQQDLAIAFKHHPACSNKGPSFRTEYARFAPYALSAHTAPPYARPLTAR</sequence>
<dbReference type="AlphaFoldDB" id="A0A843TJK8"/>
<protein>
    <submittedName>
        <fullName evidence="1">Uncharacterized protein</fullName>
    </submittedName>
</protein>
<evidence type="ECO:0000313" key="2">
    <source>
        <dbReference type="Proteomes" id="UP000652761"/>
    </source>
</evidence>
<gene>
    <name evidence="1" type="ORF">Taro_004928</name>
</gene>
<reference evidence="1" key="1">
    <citation type="submission" date="2017-07" db="EMBL/GenBank/DDBJ databases">
        <title>Taro Niue Genome Assembly and Annotation.</title>
        <authorList>
            <person name="Atibalentja N."/>
            <person name="Keating K."/>
            <person name="Fields C.J."/>
        </authorList>
    </citation>
    <scope>NUCLEOTIDE SEQUENCE</scope>
    <source>
        <strain evidence="1">Niue_2</strain>
        <tissue evidence="1">Leaf</tissue>
    </source>
</reference>
<proteinExistence type="predicted"/>
<comment type="caution">
    <text evidence="1">The sequence shown here is derived from an EMBL/GenBank/DDBJ whole genome shotgun (WGS) entry which is preliminary data.</text>
</comment>
<organism evidence="1 2">
    <name type="scientific">Colocasia esculenta</name>
    <name type="common">Wild taro</name>
    <name type="synonym">Arum esculentum</name>
    <dbReference type="NCBI Taxonomy" id="4460"/>
    <lineage>
        <taxon>Eukaryota</taxon>
        <taxon>Viridiplantae</taxon>
        <taxon>Streptophyta</taxon>
        <taxon>Embryophyta</taxon>
        <taxon>Tracheophyta</taxon>
        <taxon>Spermatophyta</taxon>
        <taxon>Magnoliopsida</taxon>
        <taxon>Liliopsida</taxon>
        <taxon>Araceae</taxon>
        <taxon>Aroideae</taxon>
        <taxon>Colocasieae</taxon>
        <taxon>Colocasia</taxon>
    </lineage>
</organism>